<evidence type="ECO:0000256" key="12">
    <source>
        <dbReference type="ARBA" id="ARBA00023273"/>
    </source>
</evidence>
<evidence type="ECO:0000313" key="15">
    <source>
        <dbReference type="EMBL" id="CAE8608889.1"/>
    </source>
</evidence>
<feature type="non-terminal residue" evidence="15">
    <location>
        <position position="1"/>
    </location>
</feature>
<evidence type="ECO:0000256" key="10">
    <source>
        <dbReference type="ARBA" id="ARBA00023175"/>
    </source>
</evidence>
<dbReference type="Pfam" id="PF12781">
    <property type="entry name" value="AAA_9"/>
    <property type="match status" value="1"/>
</dbReference>
<keyword evidence="12" id="KW-0966">Cell projection</keyword>
<dbReference type="InterPro" id="IPR026983">
    <property type="entry name" value="DHC"/>
</dbReference>
<evidence type="ECO:0000256" key="5">
    <source>
        <dbReference type="ARBA" id="ARBA00022741"/>
    </source>
</evidence>
<dbReference type="FunFam" id="1.10.8.1220:FF:000001">
    <property type="entry name" value="Dynein axonemal heavy chain 5"/>
    <property type="match status" value="1"/>
</dbReference>
<dbReference type="AlphaFoldDB" id="A0A813F3Q3"/>
<protein>
    <recommendedName>
        <fullName evidence="14">Dynein heavy chain ATP-binding dynein motor region domain-containing protein</fullName>
    </recommendedName>
</protein>
<evidence type="ECO:0000256" key="6">
    <source>
        <dbReference type="ARBA" id="ARBA00022840"/>
    </source>
</evidence>
<evidence type="ECO:0000313" key="16">
    <source>
        <dbReference type="Proteomes" id="UP000654075"/>
    </source>
</evidence>
<evidence type="ECO:0000256" key="9">
    <source>
        <dbReference type="ARBA" id="ARBA00023069"/>
    </source>
</evidence>
<gene>
    <name evidence="15" type="ORF">PGLA1383_LOCUS26716</name>
</gene>
<dbReference type="EMBL" id="CAJNNV010024080">
    <property type="protein sequence ID" value="CAE8608889.1"/>
    <property type="molecule type" value="Genomic_DNA"/>
</dbReference>
<accession>A0A813F3Q3</accession>
<evidence type="ECO:0000256" key="8">
    <source>
        <dbReference type="ARBA" id="ARBA00023054"/>
    </source>
</evidence>
<dbReference type="GO" id="GO:0045505">
    <property type="term" value="F:dynein intermediate chain binding"/>
    <property type="evidence" value="ECO:0007669"/>
    <property type="project" value="InterPro"/>
</dbReference>
<comment type="caution">
    <text evidence="15">The sequence shown here is derived from an EMBL/GenBank/DDBJ whole genome shotgun (WGS) entry which is preliminary data.</text>
</comment>
<dbReference type="GO" id="GO:0005524">
    <property type="term" value="F:ATP binding"/>
    <property type="evidence" value="ECO:0007669"/>
    <property type="project" value="UniProtKB-KW"/>
</dbReference>
<dbReference type="Gene3D" id="6.10.140.1060">
    <property type="match status" value="1"/>
</dbReference>
<keyword evidence="10" id="KW-0505">Motor protein</keyword>
<dbReference type="GO" id="GO:0030286">
    <property type="term" value="C:dynein complex"/>
    <property type="evidence" value="ECO:0007669"/>
    <property type="project" value="UniProtKB-KW"/>
</dbReference>
<evidence type="ECO:0000256" key="7">
    <source>
        <dbReference type="ARBA" id="ARBA00023017"/>
    </source>
</evidence>
<sequence length="303" mass="34438">MSYRAEFPRLEFEDEGVRKSLQECSLIDDRPGVGPAVESRSEPAIAQAEIWSRDQILADQVTLLNFMVTPDGLQDQMLGILVAKEEPDVEKKRQNLIIESAQSKAQLKEIEDKILELLSNSKGNILDDEELITTLANSKVTSVRIEERVKEQEKTQALVQETRQTYVPVSVRGSAMFFVVADLCKVEPMYQYSLEWFVEIFLLAIKTAEKPERNLQRRLMALQSQFIKLLYEKVCDSLFAKDKLMLSLLLAFKAMEVDHTLDQEEKALLLVCGATGAKARPRPKAEWLSDVSWGRISELEDLG</sequence>
<reference evidence="15" key="1">
    <citation type="submission" date="2021-02" db="EMBL/GenBank/DDBJ databases">
        <authorList>
            <person name="Dougan E. K."/>
            <person name="Rhodes N."/>
            <person name="Thang M."/>
            <person name="Chan C."/>
        </authorList>
    </citation>
    <scope>NUCLEOTIDE SEQUENCE</scope>
</reference>
<organism evidence="15 16">
    <name type="scientific">Polarella glacialis</name>
    <name type="common">Dinoflagellate</name>
    <dbReference type="NCBI Taxonomy" id="89957"/>
    <lineage>
        <taxon>Eukaryota</taxon>
        <taxon>Sar</taxon>
        <taxon>Alveolata</taxon>
        <taxon>Dinophyceae</taxon>
        <taxon>Suessiales</taxon>
        <taxon>Suessiaceae</taxon>
        <taxon>Polarella</taxon>
    </lineage>
</organism>
<keyword evidence="3" id="KW-0963">Cytoplasm</keyword>
<dbReference type="OrthoDB" id="440268at2759"/>
<dbReference type="Gene3D" id="3.40.50.300">
    <property type="entry name" value="P-loop containing nucleotide triphosphate hydrolases"/>
    <property type="match status" value="1"/>
</dbReference>
<evidence type="ECO:0000256" key="13">
    <source>
        <dbReference type="SAM" id="Coils"/>
    </source>
</evidence>
<evidence type="ECO:0000256" key="3">
    <source>
        <dbReference type="ARBA" id="ARBA00022490"/>
    </source>
</evidence>
<dbReference type="GO" id="GO:0007018">
    <property type="term" value="P:microtubule-based movement"/>
    <property type="evidence" value="ECO:0007669"/>
    <property type="project" value="InterPro"/>
</dbReference>
<dbReference type="GO" id="GO:0005929">
    <property type="term" value="C:cilium"/>
    <property type="evidence" value="ECO:0007669"/>
    <property type="project" value="UniProtKB-SubCell"/>
</dbReference>
<name>A0A813F3Q3_POLGL</name>
<evidence type="ECO:0000256" key="4">
    <source>
        <dbReference type="ARBA" id="ARBA00022701"/>
    </source>
</evidence>
<keyword evidence="7" id="KW-0243">Dynein</keyword>
<dbReference type="Proteomes" id="UP000654075">
    <property type="component" value="Unassembled WGS sequence"/>
</dbReference>
<dbReference type="GO" id="GO:0005874">
    <property type="term" value="C:microtubule"/>
    <property type="evidence" value="ECO:0007669"/>
    <property type="project" value="UniProtKB-KW"/>
</dbReference>
<dbReference type="PANTHER" id="PTHR22878">
    <property type="entry name" value="DYNEIN HEAVY CHAIN 6, AXONEMAL-LIKE-RELATED"/>
    <property type="match status" value="1"/>
</dbReference>
<evidence type="ECO:0000256" key="1">
    <source>
        <dbReference type="ARBA" id="ARBA00004138"/>
    </source>
</evidence>
<comment type="subcellular location">
    <subcellularLocation>
        <location evidence="1">Cell projection</location>
        <location evidence="1">Cilium</location>
    </subcellularLocation>
    <subcellularLocation>
        <location evidence="2">Cytoplasm</location>
        <location evidence="2">Cytoskeleton</location>
    </subcellularLocation>
</comment>
<keyword evidence="8 13" id="KW-0175">Coiled coil</keyword>
<dbReference type="InterPro" id="IPR027417">
    <property type="entry name" value="P-loop_NTPase"/>
</dbReference>
<dbReference type="InterPro" id="IPR035706">
    <property type="entry name" value="AAA_9"/>
</dbReference>
<dbReference type="OMA" id="ESEGHAC"/>
<proteinExistence type="predicted"/>
<keyword evidence="9" id="KW-0969">Cilium</keyword>
<feature type="domain" description="Dynein heavy chain ATP-binding dynein motor region" evidence="14">
    <location>
        <begin position="58"/>
        <end position="145"/>
    </location>
</feature>
<evidence type="ECO:0000256" key="2">
    <source>
        <dbReference type="ARBA" id="ARBA00004245"/>
    </source>
</evidence>
<keyword evidence="16" id="KW-1185">Reference proteome</keyword>
<evidence type="ECO:0000256" key="11">
    <source>
        <dbReference type="ARBA" id="ARBA00023212"/>
    </source>
</evidence>
<keyword evidence="4" id="KW-0493">Microtubule</keyword>
<evidence type="ECO:0000259" key="14">
    <source>
        <dbReference type="Pfam" id="PF12781"/>
    </source>
</evidence>
<dbReference type="GO" id="GO:0051959">
    <property type="term" value="F:dynein light intermediate chain binding"/>
    <property type="evidence" value="ECO:0007669"/>
    <property type="project" value="InterPro"/>
</dbReference>
<dbReference type="Gene3D" id="1.10.8.1220">
    <property type="match status" value="1"/>
</dbReference>
<dbReference type="PANTHER" id="PTHR22878:SF68">
    <property type="entry name" value="DYNEIN HEAVY CHAIN 6, AXONEMAL-LIKE"/>
    <property type="match status" value="1"/>
</dbReference>
<keyword evidence="11" id="KW-0206">Cytoskeleton</keyword>
<feature type="coiled-coil region" evidence="13">
    <location>
        <begin position="93"/>
        <end position="120"/>
    </location>
</feature>
<keyword evidence="5" id="KW-0547">Nucleotide-binding</keyword>
<keyword evidence="6" id="KW-0067">ATP-binding</keyword>